<evidence type="ECO:0000256" key="1">
    <source>
        <dbReference type="SAM" id="MobiDB-lite"/>
    </source>
</evidence>
<feature type="domain" description="Rho-GAP" evidence="2">
    <location>
        <begin position="9"/>
        <end position="195"/>
    </location>
</feature>
<name>A0A0A1UHA1_ENTIV</name>
<evidence type="ECO:0000313" key="3">
    <source>
        <dbReference type="EMBL" id="ELP94962.1"/>
    </source>
</evidence>
<keyword evidence="4" id="KW-1185">Reference proteome</keyword>
<dbReference type="GO" id="GO:0005096">
    <property type="term" value="F:GTPase activator activity"/>
    <property type="evidence" value="ECO:0007669"/>
    <property type="project" value="TreeGrafter"/>
</dbReference>
<dbReference type="GO" id="GO:0007264">
    <property type="term" value="P:small GTPase-mediated signal transduction"/>
    <property type="evidence" value="ECO:0007669"/>
    <property type="project" value="TreeGrafter"/>
</dbReference>
<dbReference type="OMA" id="MDPHSHL"/>
<proteinExistence type="predicted"/>
<evidence type="ECO:0000259" key="2">
    <source>
        <dbReference type="PROSITE" id="PS50238"/>
    </source>
</evidence>
<organism evidence="3 4">
    <name type="scientific">Entamoeba invadens IP1</name>
    <dbReference type="NCBI Taxonomy" id="370355"/>
    <lineage>
        <taxon>Eukaryota</taxon>
        <taxon>Amoebozoa</taxon>
        <taxon>Evosea</taxon>
        <taxon>Archamoebae</taxon>
        <taxon>Mastigamoebida</taxon>
        <taxon>Entamoebidae</taxon>
        <taxon>Entamoeba</taxon>
    </lineage>
</organism>
<dbReference type="EMBL" id="KB206169">
    <property type="protein sequence ID" value="ELP94962.1"/>
    <property type="molecule type" value="Genomic_DNA"/>
</dbReference>
<dbReference type="PANTHER" id="PTHR45808:SF2">
    <property type="entry name" value="RHO GTPASE-ACTIVATING PROTEIN 68F"/>
    <property type="match status" value="1"/>
</dbReference>
<dbReference type="VEuPathDB" id="AmoebaDB:EIN_251060"/>
<reference evidence="3 4" key="1">
    <citation type="submission" date="2012-10" db="EMBL/GenBank/DDBJ databases">
        <authorList>
            <person name="Zafar N."/>
            <person name="Inman J."/>
            <person name="Hall N."/>
            <person name="Lorenzi H."/>
            <person name="Caler E."/>
        </authorList>
    </citation>
    <scope>NUCLEOTIDE SEQUENCE [LARGE SCALE GENOMIC DNA]</scope>
    <source>
        <strain evidence="3 4">IP1</strain>
    </source>
</reference>
<dbReference type="SUPFAM" id="SSF48350">
    <property type="entry name" value="GTPase activation domain, GAP"/>
    <property type="match status" value="1"/>
</dbReference>
<dbReference type="PANTHER" id="PTHR45808">
    <property type="entry name" value="RHO GTPASE-ACTIVATING PROTEIN 68F"/>
    <property type="match status" value="1"/>
</dbReference>
<dbReference type="PROSITE" id="PS50238">
    <property type="entry name" value="RHOGAP"/>
    <property type="match status" value="1"/>
</dbReference>
<dbReference type="Gene3D" id="1.10.555.10">
    <property type="entry name" value="Rho GTPase activation protein"/>
    <property type="match status" value="1"/>
</dbReference>
<dbReference type="CDD" id="cd00159">
    <property type="entry name" value="RhoGAP"/>
    <property type="match status" value="1"/>
</dbReference>
<dbReference type="Pfam" id="PF00620">
    <property type="entry name" value="RhoGAP"/>
    <property type="match status" value="1"/>
</dbReference>
<dbReference type="GeneID" id="14893960"/>
<feature type="compositionally biased region" description="Basic and acidic residues" evidence="1">
    <location>
        <begin position="224"/>
        <end position="233"/>
    </location>
</feature>
<accession>A0A0A1UHA1</accession>
<dbReference type="KEGG" id="eiv:EIN_251060"/>
<feature type="region of interest" description="Disordered" evidence="1">
    <location>
        <begin position="212"/>
        <end position="233"/>
    </location>
</feature>
<dbReference type="SMART" id="SM00324">
    <property type="entry name" value="RhoGAP"/>
    <property type="match status" value="1"/>
</dbReference>
<sequence>MKRQCMIGVNLKSVPTINGIPYPIYDMLDVLSHDWSFILREGIFRVPGNYAVIKQVTDFYERGETVDLSQLNVDVVASLLKNYLKLIPNKLISDDERDMFDATIQIDKSYNDIILMNMINAVSFLKLTNYLTLKHVIFHLRLVSQYSRQNLMDVSNLATVFAPAMFSLSLQELMNKDNYAVKTIVFFIENYDKIFISNVHKTVSAYMEPTEYQLPRTKNPQTPRPKETPHVTV</sequence>
<dbReference type="AlphaFoldDB" id="A0A0A1UHA1"/>
<dbReference type="Proteomes" id="UP000014680">
    <property type="component" value="Unassembled WGS sequence"/>
</dbReference>
<protein>
    <recommendedName>
        <fullName evidence="2">Rho-GAP domain-containing protein</fullName>
    </recommendedName>
</protein>
<dbReference type="OrthoDB" id="27552at2759"/>
<dbReference type="RefSeq" id="XP_004261733.1">
    <property type="nucleotide sequence ID" value="XM_004261685.1"/>
</dbReference>
<dbReference type="GO" id="GO:0005737">
    <property type="term" value="C:cytoplasm"/>
    <property type="evidence" value="ECO:0007669"/>
    <property type="project" value="TreeGrafter"/>
</dbReference>
<dbReference type="InterPro" id="IPR000198">
    <property type="entry name" value="RhoGAP_dom"/>
</dbReference>
<dbReference type="InterPro" id="IPR008936">
    <property type="entry name" value="Rho_GTPase_activation_prot"/>
</dbReference>
<gene>
    <name evidence="3" type="ORF">EIN_251060</name>
</gene>
<evidence type="ECO:0000313" key="4">
    <source>
        <dbReference type="Proteomes" id="UP000014680"/>
    </source>
</evidence>